<comment type="caution">
    <text evidence="2">The sequence shown here is derived from an EMBL/GenBank/DDBJ whole genome shotgun (WGS) entry which is preliminary data.</text>
</comment>
<protein>
    <submittedName>
        <fullName evidence="2">Uncharacterized protein</fullName>
    </submittedName>
</protein>
<name>A0A4V3I2J7_9PEZI</name>
<feature type="region of interest" description="Disordered" evidence="1">
    <location>
        <begin position="61"/>
        <end position="98"/>
    </location>
</feature>
<proteinExistence type="predicted"/>
<accession>A0A4V3I2J7</accession>
<dbReference type="Proteomes" id="UP000295604">
    <property type="component" value="Unassembled WGS sequence"/>
</dbReference>
<reference evidence="2 3" key="1">
    <citation type="submission" date="2018-11" db="EMBL/GenBank/DDBJ databases">
        <title>Genome sequence and assembly of Colletotrichum sidae.</title>
        <authorList>
            <person name="Gan P."/>
            <person name="Shirasu K."/>
        </authorList>
    </citation>
    <scope>NUCLEOTIDE SEQUENCE [LARGE SCALE GENOMIC DNA]</scope>
    <source>
        <strain evidence="2 3">CBS 518.97</strain>
    </source>
</reference>
<sequence length="118" mass="12958">MRVKIAVLADHHDRQEAFNVVFSDVWIDAAEAEPLTRLPDRDMGLWLVVPQVVRHDEALDSVMSPEPRGEQRTLPSLGFPITNPVGKSTTGRPACLGGTRPTVGLEDFLIEKMGSPPC</sequence>
<gene>
    <name evidence="2" type="ORF">C8034_v002813</name>
</gene>
<keyword evidence="3" id="KW-1185">Reference proteome</keyword>
<dbReference type="AlphaFoldDB" id="A0A4V3I2J7"/>
<evidence type="ECO:0000256" key="1">
    <source>
        <dbReference type="SAM" id="MobiDB-lite"/>
    </source>
</evidence>
<evidence type="ECO:0000313" key="2">
    <source>
        <dbReference type="EMBL" id="TEA14940.1"/>
    </source>
</evidence>
<organism evidence="2 3">
    <name type="scientific">Colletotrichum sidae</name>
    <dbReference type="NCBI Taxonomy" id="1347389"/>
    <lineage>
        <taxon>Eukaryota</taxon>
        <taxon>Fungi</taxon>
        <taxon>Dikarya</taxon>
        <taxon>Ascomycota</taxon>
        <taxon>Pezizomycotina</taxon>
        <taxon>Sordariomycetes</taxon>
        <taxon>Hypocreomycetidae</taxon>
        <taxon>Glomerellales</taxon>
        <taxon>Glomerellaceae</taxon>
        <taxon>Colletotrichum</taxon>
        <taxon>Colletotrichum orbiculare species complex</taxon>
    </lineage>
</organism>
<evidence type="ECO:0000313" key="3">
    <source>
        <dbReference type="Proteomes" id="UP000295604"/>
    </source>
</evidence>
<dbReference type="EMBL" id="QAPF01000148">
    <property type="protein sequence ID" value="TEA14940.1"/>
    <property type="molecule type" value="Genomic_DNA"/>
</dbReference>